<evidence type="ECO:0000313" key="3">
    <source>
        <dbReference type="Proteomes" id="UP000500767"/>
    </source>
</evidence>
<geneLocation type="plasmid" evidence="2 3">
    <name>unnamed1</name>
</geneLocation>
<protein>
    <submittedName>
        <fullName evidence="2">Uncharacterized protein</fullName>
    </submittedName>
</protein>
<evidence type="ECO:0000256" key="1">
    <source>
        <dbReference type="SAM" id="MobiDB-lite"/>
    </source>
</evidence>
<dbReference type="KEGG" id="lck:HN018_23290"/>
<dbReference type="EMBL" id="CP053709">
    <property type="protein sequence ID" value="QKE93113.1"/>
    <property type="molecule type" value="Genomic_DNA"/>
</dbReference>
<feature type="compositionally biased region" description="Polar residues" evidence="1">
    <location>
        <begin position="255"/>
        <end position="268"/>
    </location>
</feature>
<dbReference type="AlphaFoldDB" id="A0A6M8HX64"/>
<dbReference type="RefSeq" id="WP_171833911.1">
    <property type="nucleotide sequence ID" value="NZ_CP053709.1"/>
</dbReference>
<keyword evidence="3" id="KW-1185">Reference proteome</keyword>
<reference evidence="2 3" key="1">
    <citation type="journal article" date="2014" name="World J. Microbiol. Biotechnol.">
        <title>Biodiversity and physiological characteristics of Antarctic and Arctic lichens-associated bacteria.</title>
        <authorList>
            <person name="Lee Y.M."/>
            <person name="Kim E.H."/>
            <person name="Lee H.K."/>
            <person name="Hong S.G."/>
        </authorList>
    </citation>
    <scope>NUCLEOTIDE SEQUENCE [LARGE SCALE GENOMIC DNA]</scope>
    <source>
        <strain evidence="2 3">PAMC 26569</strain>
        <plasmid evidence="2">unnamed1</plasmid>
    </source>
</reference>
<keyword evidence="2" id="KW-0614">Plasmid</keyword>
<dbReference type="Proteomes" id="UP000500767">
    <property type="component" value="Plasmid unnamed1"/>
</dbReference>
<feature type="compositionally biased region" description="Low complexity" evidence="1">
    <location>
        <begin position="219"/>
        <end position="232"/>
    </location>
</feature>
<feature type="compositionally biased region" description="Basic and acidic residues" evidence="1">
    <location>
        <begin position="209"/>
        <end position="218"/>
    </location>
</feature>
<feature type="compositionally biased region" description="Low complexity" evidence="1">
    <location>
        <begin position="163"/>
        <end position="180"/>
    </location>
</feature>
<feature type="region of interest" description="Disordered" evidence="1">
    <location>
        <begin position="157"/>
        <end position="236"/>
    </location>
</feature>
<organism evidence="2 3">
    <name type="scientific">Lichenicola cladoniae</name>
    <dbReference type="NCBI Taxonomy" id="1484109"/>
    <lineage>
        <taxon>Bacteria</taxon>
        <taxon>Pseudomonadati</taxon>
        <taxon>Pseudomonadota</taxon>
        <taxon>Alphaproteobacteria</taxon>
        <taxon>Acetobacterales</taxon>
        <taxon>Acetobacteraceae</taxon>
        <taxon>Lichenicola</taxon>
    </lineage>
</organism>
<proteinExistence type="predicted"/>
<feature type="region of interest" description="Disordered" evidence="1">
    <location>
        <begin position="249"/>
        <end position="272"/>
    </location>
</feature>
<accession>A0A6M8HX64</accession>
<sequence length="458" mass="48279">MPDGSTIPVPPPGSDKANSRDPIHDLVTRLDRVAATVAAKDPDLSRTINQLAETVGKQPERAQDAAFRTRVAYALQDMEKLGGPISSVPQGLREEMGRLAVTAPGLQNDRLQDMMRATPSMDDARLVGDIRKLAINVATRAGDQNSPEVRDRVETLENRVRLTAAGPTTAPATDPSPAQASRPNPTEGASGGPQHAARSPGSQTVADNRPSRETETREPAAGNSAPPASPQATVTGRGPGIVAQALASLARHAQQESPNWERQPTSVADRSERHENVFQQRRDEATIQGAEKSQRTALDAVQAFANGPGSSILTKIQDAAKSEPGGMQAVLSEMREGGRYAGLRSQFNADLVMERGAAAAWERMAGGLQQYGADRAAVTAIGARQNNAAALEGRFEKLDAEISKATSAIPGKQDGKSVLDDLGEKLKEVLDRAVSAVKAAFTPSADRNARASAGPSPT</sequence>
<name>A0A6M8HX64_9PROT</name>
<feature type="region of interest" description="Disordered" evidence="1">
    <location>
        <begin position="1"/>
        <end position="23"/>
    </location>
</feature>
<evidence type="ECO:0000313" key="2">
    <source>
        <dbReference type="EMBL" id="QKE93113.1"/>
    </source>
</evidence>
<gene>
    <name evidence="2" type="ORF">HN018_23290</name>
</gene>